<dbReference type="CDD" id="cd06127">
    <property type="entry name" value="DEDDh"/>
    <property type="match status" value="1"/>
</dbReference>
<dbReference type="FunFam" id="3.30.420.10:FF:000045">
    <property type="entry name" value="3'-5' exonuclease DinG"/>
    <property type="match status" value="1"/>
</dbReference>
<dbReference type="PANTHER" id="PTHR30231:SF41">
    <property type="entry name" value="DNA POLYMERASE III SUBUNIT EPSILON"/>
    <property type="match status" value="1"/>
</dbReference>
<keyword evidence="3" id="KW-0548">Nucleotidyltransferase</keyword>
<protein>
    <submittedName>
        <fullName evidence="3">Exonuclease, DNA polymerase III, epsilon subunit family domain protein</fullName>
        <ecNumber evidence="3">2.7.7.7</ecNumber>
    </submittedName>
</protein>
<dbReference type="InterPro" id="IPR006054">
    <property type="entry name" value="DnaQ"/>
</dbReference>
<dbReference type="EMBL" id="OMOF01000490">
    <property type="protein sequence ID" value="SPF51866.1"/>
    <property type="molecule type" value="Genomic_DNA"/>
</dbReference>
<dbReference type="Pfam" id="PF00929">
    <property type="entry name" value="RNase_T"/>
    <property type="match status" value="1"/>
</dbReference>
<dbReference type="GO" id="GO:0005829">
    <property type="term" value="C:cytosol"/>
    <property type="evidence" value="ECO:0007669"/>
    <property type="project" value="TreeGrafter"/>
</dbReference>
<dbReference type="OrthoDB" id="9813328at2"/>
<name>A0A2U3LJ67_9FIRM</name>
<dbReference type="Gene3D" id="3.30.420.10">
    <property type="entry name" value="Ribonuclease H-like superfamily/Ribonuclease H"/>
    <property type="match status" value="1"/>
</dbReference>
<evidence type="ECO:0000256" key="1">
    <source>
        <dbReference type="ARBA" id="ARBA00022839"/>
    </source>
</evidence>
<evidence type="ECO:0000313" key="4">
    <source>
        <dbReference type="Proteomes" id="UP000238916"/>
    </source>
</evidence>
<dbReference type="InterPro" id="IPR012337">
    <property type="entry name" value="RNaseH-like_sf"/>
</dbReference>
<reference evidence="4" key="1">
    <citation type="submission" date="2018-02" db="EMBL/GenBank/DDBJ databases">
        <authorList>
            <person name="Hausmann B."/>
        </authorList>
    </citation>
    <scope>NUCLEOTIDE SEQUENCE [LARGE SCALE GENOMIC DNA]</scope>
    <source>
        <strain evidence="4">Peat soil MAG SbF1</strain>
    </source>
</reference>
<evidence type="ECO:0000259" key="2">
    <source>
        <dbReference type="SMART" id="SM00479"/>
    </source>
</evidence>
<dbReference type="GO" id="GO:0045004">
    <property type="term" value="P:DNA replication proofreading"/>
    <property type="evidence" value="ECO:0007669"/>
    <property type="project" value="TreeGrafter"/>
</dbReference>
<organism evidence="3 4">
    <name type="scientific">Candidatus Desulfosporosinus infrequens</name>
    <dbReference type="NCBI Taxonomy" id="2043169"/>
    <lineage>
        <taxon>Bacteria</taxon>
        <taxon>Bacillati</taxon>
        <taxon>Bacillota</taxon>
        <taxon>Clostridia</taxon>
        <taxon>Eubacteriales</taxon>
        <taxon>Desulfitobacteriaceae</taxon>
        <taxon>Desulfosporosinus</taxon>
    </lineage>
</organism>
<keyword evidence="1 3" id="KW-0378">Hydrolase</keyword>
<dbReference type="InterPro" id="IPR013520">
    <property type="entry name" value="Ribonucl_H"/>
</dbReference>
<keyword evidence="3" id="KW-0808">Transferase</keyword>
<dbReference type="GO" id="GO:0003887">
    <property type="term" value="F:DNA-directed DNA polymerase activity"/>
    <property type="evidence" value="ECO:0007669"/>
    <property type="project" value="UniProtKB-EC"/>
</dbReference>
<dbReference type="InterPro" id="IPR036397">
    <property type="entry name" value="RNaseH_sf"/>
</dbReference>
<dbReference type="EC" id="2.7.7.7" evidence="3"/>
<gene>
    <name evidence="3" type="ORF">SBF1_540006</name>
</gene>
<feature type="domain" description="Exonuclease" evidence="2">
    <location>
        <begin position="44"/>
        <end position="212"/>
    </location>
</feature>
<dbReference type="SUPFAM" id="SSF53098">
    <property type="entry name" value="Ribonuclease H-like"/>
    <property type="match status" value="1"/>
</dbReference>
<accession>A0A2U3LJ67</accession>
<dbReference type="PANTHER" id="PTHR30231">
    <property type="entry name" value="DNA POLYMERASE III SUBUNIT EPSILON"/>
    <property type="match status" value="1"/>
</dbReference>
<sequence length="233" mass="26356">MNSKNSFFMNFYKFACTVDEEDFCQKVAAFRMRTWPTLPLDTSRFVVFDTETTGFYPHKGDEIISVGGVVIDNGRLTEETFLQFINPNREIPPLVTELTGITDEMVATAPDFVEVCNEFMDFVGSSMLVAHCGAFDFSFINAQLQKNCGEKLFPLVLDTYLLSQLLFPNHKTHSLEDLAEGYGVRLSDRHTALGDSIITGQIFLAMVEDLKKKGIKTTADLLYSFKYLKFSNQ</sequence>
<dbReference type="NCBIfam" id="TIGR00573">
    <property type="entry name" value="dnaq"/>
    <property type="match status" value="1"/>
</dbReference>
<dbReference type="GO" id="GO:0003677">
    <property type="term" value="F:DNA binding"/>
    <property type="evidence" value="ECO:0007669"/>
    <property type="project" value="InterPro"/>
</dbReference>
<keyword evidence="1 3" id="KW-0540">Nuclease</keyword>
<dbReference type="Proteomes" id="UP000238916">
    <property type="component" value="Unassembled WGS sequence"/>
</dbReference>
<proteinExistence type="predicted"/>
<keyword evidence="1 3" id="KW-0269">Exonuclease</keyword>
<dbReference type="SMART" id="SM00479">
    <property type="entry name" value="EXOIII"/>
    <property type="match status" value="1"/>
</dbReference>
<evidence type="ECO:0000313" key="3">
    <source>
        <dbReference type="EMBL" id="SPF51866.1"/>
    </source>
</evidence>
<dbReference type="GO" id="GO:0008408">
    <property type="term" value="F:3'-5' exonuclease activity"/>
    <property type="evidence" value="ECO:0007669"/>
    <property type="project" value="TreeGrafter"/>
</dbReference>
<dbReference type="AlphaFoldDB" id="A0A2U3LJ67"/>